<comment type="caution">
    <text evidence="1">The sequence shown here is derived from an EMBL/GenBank/DDBJ whole genome shotgun (WGS) entry which is preliminary data.</text>
</comment>
<gene>
    <name evidence="1" type="ORF">OS493_028508</name>
</gene>
<accession>A0A9W9Z9V1</accession>
<sequence>MSSENARHQESSPESGEKSLQSTLNSWLEVNKKKRRLMRWVFDRWVYSRRKKRCVLRRLMCFPKQRKFHLRKVAAHKFAHKKVTRVEKDMDAWCNVWGYRLTYGGIQTRTLTKAQAKRCEEYANLTFNCSVMKYVNENDCNVLCDSIFWRNNCVDRNSSRGYCDECKELICKADIEIDDRE</sequence>
<keyword evidence="2" id="KW-1185">Reference proteome</keyword>
<dbReference type="EMBL" id="MU826377">
    <property type="protein sequence ID" value="KAJ7377525.1"/>
    <property type="molecule type" value="Genomic_DNA"/>
</dbReference>
<organism evidence="1 2">
    <name type="scientific">Desmophyllum pertusum</name>
    <dbReference type="NCBI Taxonomy" id="174260"/>
    <lineage>
        <taxon>Eukaryota</taxon>
        <taxon>Metazoa</taxon>
        <taxon>Cnidaria</taxon>
        <taxon>Anthozoa</taxon>
        <taxon>Hexacorallia</taxon>
        <taxon>Scleractinia</taxon>
        <taxon>Caryophylliina</taxon>
        <taxon>Caryophylliidae</taxon>
        <taxon>Desmophyllum</taxon>
    </lineage>
</organism>
<name>A0A9W9Z9V1_9CNID</name>
<protein>
    <submittedName>
        <fullName evidence="1">Uncharacterized protein</fullName>
    </submittedName>
</protein>
<proteinExistence type="predicted"/>
<dbReference type="AlphaFoldDB" id="A0A9W9Z9V1"/>
<evidence type="ECO:0000313" key="2">
    <source>
        <dbReference type="Proteomes" id="UP001163046"/>
    </source>
</evidence>
<reference evidence="1" key="1">
    <citation type="submission" date="2023-01" db="EMBL/GenBank/DDBJ databases">
        <title>Genome assembly of the deep-sea coral Lophelia pertusa.</title>
        <authorList>
            <person name="Herrera S."/>
            <person name="Cordes E."/>
        </authorList>
    </citation>
    <scope>NUCLEOTIDE SEQUENCE</scope>
    <source>
        <strain evidence="1">USNM1676648</strain>
        <tissue evidence="1">Polyp</tissue>
    </source>
</reference>
<evidence type="ECO:0000313" key="1">
    <source>
        <dbReference type="EMBL" id="KAJ7377525.1"/>
    </source>
</evidence>
<dbReference type="Proteomes" id="UP001163046">
    <property type="component" value="Unassembled WGS sequence"/>
</dbReference>